<dbReference type="EMBL" id="QUQO01000001">
    <property type="protein sequence ID" value="RFB05364.1"/>
    <property type="molecule type" value="Genomic_DNA"/>
</dbReference>
<dbReference type="NCBIfam" id="NF006006">
    <property type="entry name" value="PRK08137.1"/>
    <property type="match status" value="1"/>
</dbReference>
<dbReference type="InParanoid" id="A0A371RIU6"/>
<dbReference type="PANTHER" id="PTHR42678">
    <property type="entry name" value="AMIDASE"/>
    <property type="match status" value="1"/>
</dbReference>
<protein>
    <submittedName>
        <fullName evidence="4">Amidase</fullName>
        <ecNumber evidence="4">3.5.1.4</ecNumber>
    </submittedName>
</protein>
<dbReference type="Gene3D" id="3.90.1300.10">
    <property type="entry name" value="Amidase signature (AS) domain"/>
    <property type="match status" value="1"/>
</dbReference>
<dbReference type="Proteomes" id="UP000264589">
    <property type="component" value="Unassembled WGS sequence"/>
</dbReference>
<gene>
    <name evidence="4" type="ORF">DX908_08895</name>
</gene>
<feature type="region of interest" description="Disordered" evidence="1">
    <location>
        <begin position="175"/>
        <end position="195"/>
    </location>
</feature>
<dbReference type="SUPFAM" id="SSF75304">
    <property type="entry name" value="Amidase signature (AS) enzymes"/>
    <property type="match status" value="1"/>
</dbReference>
<feature type="chain" id="PRO_5016729716" evidence="2">
    <location>
        <begin position="20"/>
        <end position="550"/>
    </location>
</feature>
<dbReference type="EC" id="3.5.1.4" evidence="4"/>
<feature type="signal peptide" evidence="2">
    <location>
        <begin position="1"/>
        <end position="19"/>
    </location>
</feature>
<keyword evidence="4" id="KW-0378">Hydrolase</keyword>
<dbReference type="AlphaFoldDB" id="A0A371RIU6"/>
<proteinExistence type="predicted"/>
<sequence length="550" mass="57058">MKRRVLVSALAGLSAVACVSDPAVSTGTSSSIEIINAPNLDAMDMAAGIAAGHFSAADQVAFSLGQIETLDRSGPTLQSVLSINPEAMAQAKALDEEARNGALRGPLHGVPVLVKDNIETRELPTTAGSLALLENRTGRDAPIIARLRASGAIILGKTNLSEWANFRSTNSMSGWSGVGGQTKNPHSLDRSPCGSSSGSAVAVAAGLVPLAIGTETNGSIMCPSAMNGIVGIKPTVGLLSRTHIVPISPTQDTAGPMARDVKSAALMLAVMAGEDPADPATAKADDHVTDYLAELDGDLSGLRIGVLRFAVGENEEIGAVFADGLADLEAAGATLVDIDAFESGEAFSQSFYILQAEFKTALNSYLADAAPAVTVRSLDDLIAYNEVNAARELALFGQEILLMSQETGGMEEARYKGAYAALRKASRDEGIHHLLKEYDVDVLVAPSRPPAFLIDAVYGDEYPGGTGADYIAAIAGTPNMTVPMGTVRGLPVGMSFMARAWDEATMIRAAYGFEQQSRAIVSPGFAANSFVLEETAGAMRPYAAPGEGGE</sequence>
<evidence type="ECO:0000256" key="1">
    <source>
        <dbReference type="SAM" id="MobiDB-lite"/>
    </source>
</evidence>
<dbReference type="PROSITE" id="PS51257">
    <property type="entry name" value="PROKAR_LIPOPROTEIN"/>
    <property type="match status" value="1"/>
</dbReference>
<evidence type="ECO:0000259" key="3">
    <source>
        <dbReference type="Pfam" id="PF01425"/>
    </source>
</evidence>
<accession>A0A371RIU6</accession>
<dbReference type="InterPro" id="IPR036928">
    <property type="entry name" value="AS_sf"/>
</dbReference>
<evidence type="ECO:0000313" key="5">
    <source>
        <dbReference type="Proteomes" id="UP000264589"/>
    </source>
</evidence>
<dbReference type="GO" id="GO:0004040">
    <property type="term" value="F:amidase activity"/>
    <property type="evidence" value="ECO:0007669"/>
    <property type="project" value="UniProtKB-EC"/>
</dbReference>
<dbReference type="RefSeq" id="WP_116391996.1">
    <property type="nucleotide sequence ID" value="NZ_QUQO01000001.1"/>
</dbReference>
<organism evidence="4 5">
    <name type="scientific">Parvularcula marina</name>
    <dbReference type="NCBI Taxonomy" id="2292771"/>
    <lineage>
        <taxon>Bacteria</taxon>
        <taxon>Pseudomonadati</taxon>
        <taxon>Pseudomonadota</taxon>
        <taxon>Alphaproteobacteria</taxon>
        <taxon>Parvularculales</taxon>
        <taxon>Parvularculaceae</taxon>
        <taxon>Parvularcula</taxon>
    </lineage>
</organism>
<dbReference type="InterPro" id="IPR023631">
    <property type="entry name" value="Amidase_dom"/>
</dbReference>
<feature type="domain" description="Amidase" evidence="3">
    <location>
        <begin position="72"/>
        <end position="506"/>
    </location>
</feature>
<keyword evidence="2" id="KW-0732">Signal</keyword>
<comment type="caution">
    <text evidence="4">The sequence shown here is derived from an EMBL/GenBank/DDBJ whole genome shotgun (WGS) entry which is preliminary data.</text>
</comment>
<evidence type="ECO:0000313" key="4">
    <source>
        <dbReference type="EMBL" id="RFB05364.1"/>
    </source>
</evidence>
<reference evidence="4 5" key="1">
    <citation type="submission" date="2018-08" db="EMBL/GenBank/DDBJ databases">
        <title>Parvularcula sp. SM1705, isolated from surface water of the South Sea China.</title>
        <authorList>
            <person name="Sun L."/>
        </authorList>
    </citation>
    <scope>NUCLEOTIDE SEQUENCE [LARGE SCALE GENOMIC DNA]</scope>
    <source>
        <strain evidence="4 5">SM1705</strain>
    </source>
</reference>
<keyword evidence="5" id="KW-1185">Reference proteome</keyword>
<dbReference type="PANTHER" id="PTHR42678:SF34">
    <property type="entry name" value="OS04G0183300 PROTEIN"/>
    <property type="match status" value="1"/>
</dbReference>
<dbReference type="Pfam" id="PF01425">
    <property type="entry name" value="Amidase"/>
    <property type="match status" value="1"/>
</dbReference>
<dbReference type="OrthoDB" id="9777859at2"/>
<evidence type="ECO:0000256" key="2">
    <source>
        <dbReference type="SAM" id="SignalP"/>
    </source>
</evidence>
<name>A0A371RIU6_9PROT</name>